<reference evidence="11" key="1">
    <citation type="submission" date="2016-05" db="EMBL/GenBank/DDBJ databases">
        <authorList>
            <person name="Liu B."/>
            <person name="Wang J."/>
            <person name="Zhu Y."/>
            <person name="Liu G."/>
            <person name="Chen Q."/>
            <person name="Chen Z."/>
            <person name="Lan J."/>
            <person name="Che J."/>
            <person name="Ge C."/>
            <person name="Shi H."/>
            <person name="Pan Z."/>
            <person name="Liu X."/>
        </authorList>
    </citation>
    <scope>NUCLEOTIDE SEQUENCE [LARGE SCALE GENOMIC DNA]</scope>
    <source>
        <strain evidence="11">FJAT-27215</strain>
    </source>
</reference>
<keyword evidence="7 9" id="KW-1133">Transmembrane helix</keyword>
<comment type="similarity">
    <text evidence="2 9">Belongs to the branched chain amino acid transporter family.</text>
</comment>
<feature type="transmembrane region" description="Helical" evidence="9">
    <location>
        <begin position="366"/>
        <end position="386"/>
    </location>
</feature>
<feature type="transmembrane region" description="Helical" evidence="9">
    <location>
        <begin position="273"/>
        <end position="298"/>
    </location>
</feature>
<dbReference type="GO" id="GO:0005886">
    <property type="term" value="C:plasma membrane"/>
    <property type="evidence" value="ECO:0007669"/>
    <property type="project" value="UniProtKB-SubCell"/>
</dbReference>
<feature type="transmembrane region" description="Helical" evidence="9">
    <location>
        <begin position="333"/>
        <end position="354"/>
    </location>
</feature>
<dbReference type="GO" id="GO:0005304">
    <property type="term" value="F:L-valine transmembrane transporter activity"/>
    <property type="evidence" value="ECO:0007669"/>
    <property type="project" value="TreeGrafter"/>
</dbReference>
<feature type="transmembrane region" description="Helical" evidence="9">
    <location>
        <begin position="219"/>
        <end position="241"/>
    </location>
</feature>
<feature type="transmembrane region" description="Helical" evidence="9">
    <location>
        <begin position="310"/>
        <end position="327"/>
    </location>
</feature>
<gene>
    <name evidence="10" type="ORF">A8F95_17050</name>
</gene>
<dbReference type="GO" id="GO:0015188">
    <property type="term" value="F:L-isoleucine transmembrane transporter activity"/>
    <property type="evidence" value="ECO:0007669"/>
    <property type="project" value="TreeGrafter"/>
</dbReference>
<comment type="subcellular location">
    <subcellularLocation>
        <location evidence="1 9">Cell membrane</location>
        <topology evidence="1 9">Multi-pass membrane protein</topology>
    </subcellularLocation>
</comment>
<organism evidence="10 11">
    <name type="scientific">Pseudobacillus wudalianchiensis</name>
    <dbReference type="NCBI Taxonomy" id="1743143"/>
    <lineage>
        <taxon>Bacteria</taxon>
        <taxon>Bacillati</taxon>
        <taxon>Bacillota</taxon>
        <taxon>Bacilli</taxon>
        <taxon>Bacillales</taxon>
        <taxon>Bacillaceae</taxon>
        <taxon>Pseudobacillus</taxon>
    </lineage>
</organism>
<dbReference type="GO" id="GO:0015818">
    <property type="term" value="P:isoleucine transport"/>
    <property type="evidence" value="ECO:0007669"/>
    <property type="project" value="TreeGrafter"/>
</dbReference>
<feature type="transmembrane region" description="Helical" evidence="9">
    <location>
        <begin position="117"/>
        <end position="134"/>
    </location>
</feature>
<feature type="transmembrane region" description="Helical" evidence="9">
    <location>
        <begin position="184"/>
        <end position="207"/>
    </location>
</feature>
<feature type="transmembrane region" description="Helical" evidence="9">
    <location>
        <begin position="39"/>
        <end position="66"/>
    </location>
</feature>
<dbReference type="EMBL" id="MAYT01000032">
    <property type="protein sequence ID" value="OCA80816.1"/>
    <property type="molecule type" value="Genomic_DNA"/>
</dbReference>
<keyword evidence="3 9" id="KW-0813">Transport</keyword>
<dbReference type="GO" id="GO:0015190">
    <property type="term" value="F:L-leucine transmembrane transporter activity"/>
    <property type="evidence" value="ECO:0007669"/>
    <property type="project" value="TreeGrafter"/>
</dbReference>
<name>A0A1B9AAE8_9BACI</name>
<comment type="function">
    <text evidence="9">Component of the transport system for branched-chain amino acids.</text>
</comment>
<evidence type="ECO:0000256" key="1">
    <source>
        <dbReference type="ARBA" id="ARBA00004651"/>
    </source>
</evidence>
<feature type="transmembrane region" description="Helical" evidence="9">
    <location>
        <begin position="78"/>
        <end position="97"/>
    </location>
</feature>
<sequence>MNKTLQHSLILGFALFALYFGAGNLIFPPSIGNVSGTNWVPALAGFTVTGIILPLLAVIAILNAGGKFEELTRPISPWFYKVFNLLLMVGIGMLVTIPRMAATTHELGVQTLFPQVPSILTIIIFFAISFYFAMDESNVIDKIGKILTPLLVIILLAVVGKGIFDPIGTPAATDLQTPFSNAFISAYQTGDIVTGIFCAPIFIAAITSYGYKGVQARKLAITGTLIAGLGLLIVYGGLLYIGASGSGTFASGISDTALVSELVHTLLGSTGTVALSIAIALACLTSTIGVIAVIAEFLTKLTNGKIGYRVWLLIICITGTVIGTMGVGKIVNYAMPIFLALYPVAIVLVFLGVFRKYIPNSGAYRGAILLTFIVSLFETLGSVLQIEALSSLVSVLPFSTNGFSWFVPAIVGFILGALIDKAMGKKKHHEPILGPVEND</sequence>
<evidence type="ECO:0000256" key="7">
    <source>
        <dbReference type="ARBA" id="ARBA00022989"/>
    </source>
</evidence>
<feature type="transmembrane region" description="Helical" evidence="9">
    <location>
        <begin position="9"/>
        <end position="27"/>
    </location>
</feature>
<evidence type="ECO:0000256" key="5">
    <source>
        <dbReference type="ARBA" id="ARBA00022692"/>
    </source>
</evidence>
<evidence type="ECO:0000313" key="11">
    <source>
        <dbReference type="Proteomes" id="UP000092578"/>
    </source>
</evidence>
<evidence type="ECO:0000256" key="4">
    <source>
        <dbReference type="ARBA" id="ARBA00022475"/>
    </source>
</evidence>
<dbReference type="AlphaFoldDB" id="A0A1B9AAE8"/>
<dbReference type="NCBIfam" id="TIGR00796">
    <property type="entry name" value="livcs"/>
    <property type="match status" value="1"/>
</dbReference>
<feature type="transmembrane region" description="Helical" evidence="9">
    <location>
        <begin position="146"/>
        <end position="164"/>
    </location>
</feature>
<dbReference type="Pfam" id="PF05525">
    <property type="entry name" value="Branch_AA_trans"/>
    <property type="match status" value="1"/>
</dbReference>
<dbReference type="PANTHER" id="PTHR30588">
    <property type="entry name" value="BRANCHED-CHAIN AMINO ACID TRANSPORT SYSTEM 2 CARRIER PROTEIN"/>
    <property type="match status" value="1"/>
</dbReference>
<evidence type="ECO:0000256" key="2">
    <source>
        <dbReference type="ARBA" id="ARBA00008540"/>
    </source>
</evidence>
<evidence type="ECO:0000256" key="6">
    <source>
        <dbReference type="ARBA" id="ARBA00022970"/>
    </source>
</evidence>
<keyword evidence="11" id="KW-1185">Reference proteome</keyword>
<dbReference type="RefSeq" id="WP_065412267.1">
    <property type="nucleotide sequence ID" value="NZ_MAYT01000032.1"/>
</dbReference>
<protein>
    <recommendedName>
        <fullName evidence="9">Branched-chain amino acid transport system carrier protein</fullName>
    </recommendedName>
</protein>
<keyword evidence="4" id="KW-1003">Cell membrane</keyword>
<dbReference type="Proteomes" id="UP000092578">
    <property type="component" value="Unassembled WGS sequence"/>
</dbReference>
<keyword evidence="6 9" id="KW-0029">Amino-acid transport</keyword>
<dbReference type="PANTHER" id="PTHR30588:SF0">
    <property type="entry name" value="BRANCHED-CHAIN AMINO ACID PERMEASE BRNQ"/>
    <property type="match status" value="1"/>
</dbReference>
<comment type="caution">
    <text evidence="10">The sequence shown here is derived from an EMBL/GenBank/DDBJ whole genome shotgun (WGS) entry which is preliminary data.</text>
</comment>
<evidence type="ECO:0000256" key="9">
    <source>
        <dbReference type="RuleBase" id="RU362122"/>
    </source>
</evidence>
<feature type="transmembrane region" description="Helical" evidence="9">
    <location>
        <begin position="398"/>
        <end position="419"/>
    </location>
</feature>
<evidence type="ECO:0000256" key="3">
    <source>
        <dbReference type="ARBA" id="ARBA00022448"/>
    </source>
</evidence>
<proteinExistence type="inferred from homology"/>
<keyword evidence="8 9" id="KW-0472">Membrane</keyword>
<accession>A0A1B9AAE8</accession>
<keyword evidence="5 9" id="KW-0812">Transmembrane</keyword>
<evidence type="ECO:0000313" key="10">
    <source>
        <dbReference type="EMBL" id="OCA80816.1"/>
    </source>
</evidence>
<dbReference type="InterPro" id="IPR004685">
    <property type="entry name" value="Brnchd-chn_aa_trnsp_Livcs"/>
</dbReference>
<evidence type="ECO:0000256" key="8">
    <source>
        <dbReference type="ARBA" id="ARBA00023136"/>
    </source>
</evidence>
<dbReference type="GO" id="GO:0015820">
    <property type="term" value="P:L-leucine transport"/>
    <property type="evidence" value="ECO:0007669"/>
    <property type="project" value="TreeGrafter"/>
</dbReference>